<evidence type="ECO:0000256" key="2">
    <source>
        <dbReference type="SAM" id="Phobius"/>
    </source>
</evidence>
<dbReference type="GO" id="GO:0070072">
    <property type="term" value="P:vacuolar proton-transporting V-type ATPase complex assembly"/>
    <property type="evidence" value="ECO:0007669"/>
    <property type="project" value="InterPro"/>
</dbReference>
<accession>A0A164VPY8</accession>
<keyword evidence="2" id="KW-0472">Membrane</keyword>
<feature type="region of interest" description="Disordered" evidence="1">
    <location>
        <begin position="162"/>
        <end position="207"/>
    </location>
</feature>
<feature type="transmembrane region" description="Helical" evidence="2">
    <location>
        <begin position="100"/>
        <end position="119"/>
    </location>
</feature>
<feature type="compositionally biased region" description="Polar residues" evidence="1">
    <location>
        <begin position="195"/>
        <end position="207"/>
    </location>
</feature>
<reference evidence="3 4" key="1">
    <citation type="journal article" date="2016" name="Mol. Biol. Evol.">
        <title>Comparative Genomics of Early-Diverging Mushroom-Forming Fungi Provides Insights into the Origins of Lignocellulose Decay Capabilities.</title>
        <authorList>
            <person name="Nagy L.G."/>
            <person name="Riley R."/>
            <person name="Tritt A."/>
            <person name="Adam C."/>
            <person name="Daum C."/>
            <person name="Floudas D."/>
            <person name="Sun H."/>
            <person name="Yadav J.S."/>
            <person name="Pangilinan J."/>
            <person name="Larsson K.H."/>
            <person name="Matsuura K."/>
            <person name="Barry K."/>
            <person name="Labutti K."/>
            <person name="Kuo R."/>
            <person name="Ohm R.A."/>
            <person name="Bhattacharya S.S."/>
            <person name="Shirouzu T."/>
            <person name="Yoshinaga Y."/>
            <person name="Martin F.M."/>
            <person name="Grigoriev I.V."/>
            <person name="Hibbett D.S."/>
        </authorList>
    </citation>
    <scope>NUCLEOTIDE SEQUENCE [LARGE SCALE GENOMIC DNA]</scope>
    <source>
        <strain evidence="3 4">HHB9708</strain>
    </source>
</reference>
<dbReference type="InterPro" id="IPR021013">
    <property type="entry name" value="ATPase_Vma12"/>
</dbReference>
<keyword evidence="2" id="KW-1133">Transmembrane helix</keyword>
<dbReference type="OrthoDB" id="3193718at2759"/>
<keyword evidence="2" id="KW-0812">Transmembrane</keyword>
<dbReference type="AlphaFoldDB" id="A0A164VPY8"/>
<evidence type="ECO:0000313" key="4">
    <source>
        <dbReference type="Proteomes" id="UP000076722"/>
    </source>
</evidence>
<sequence>MQSIEPHLRDALEPLRALLPDTDSQELSKYLSGDEVPYDFLQRVSRWSQANSQALKAHGLQPTAYSMIVLLAGSLTSPSSRFPKHNSEAESPPEISTAKAVTTLINAILCVFASGFATLWAAKHSGWRYEWQMLCACLVATVVAISEVSLYMIWESRRDSRKHTPKTKSINARHKKIDSQAESPPENVGVLQGGTLRQRTAIGSSTS</sequence>
<proteinExistence type="predicted"/>
<feature type="transmembrane region" description="Helical" evidence="2">
    <location>
        <begin position="131"/>
        <end position="154"/>
    </location>
</feature>
<keyword evidence="4" id="KW-1185">Reference proteome</keyword>
<dbReference type="Pfam" id="PF11712">
    <property type="entry name" value="Vma12"/>
    <property type="match status" value="1"/>
</dbReference>
<protein>
    <submittedName>
        <fullName evidence="3">Uncharacterized protein</fullName>
    </submittedName>
</protein>
<evidence type="ECO:0000313" key="3">
    <source>
        <dbReference type="EMBL" id="KZS94352.1"/>
    </source>
</evidence>
<feature type="compositionally biased region" description="Basic residues" evidence="1">
    <location>
        <begin position="162"/>
        <end position="176"/>
    </location>
</feature>
<organism evidence="3 4">
    <name type="scientific">Sistotremastrum niveocremeum HHB9708</name>
    <dbReference type="NCBI Taxonomy" id="1314777"/>
    <lineage>
        <taxon>Eukaryota</taxon>
        <taxon>Fungi</taxon>
        <taxon>Dikarya</taxon>
        <taxon>Basidiomycota</taxon>
        <taxon>Agaricomycotina</taxon>
        <taxon>Agaricomycetes</taxon>
        <taxon>Sistotremastrales</taxon>
        <taxon>Sistotremastraceae</taxon>
        <taxon>Sertulicium</taxon>
        <taxon>Sertulicium niveocremeum</taxon>
    </lineage>
</organism>
<gene>
    <name evidence="3" type="ORF">SISNIDRAFT_484579</name>
</gene>
<evidence type="ECO:0000256" key="1">
    <source>
        <dbReference type="SAM" id="MobiDB-lite"/>
    </source>
</evidence>
<dbReference type="EMBL" id="KV419404">
    <property type="protein sequence ID" value="KZS94352.1"/>
    <property type="molecule type" value="Genomic_DNA"/>
</dbReference>
<name>A0A164VPY8_9AGAM</name>
<dbReference type="Proteomes" id="UP000076722">
    <property type="component" value="Unassembled WGS sequence"/>
</dbReference>